<dbReference type="Pfam" id="PF25023">
    <property type="entry name" value="TEN_YD-shell"/>
    <property type="match status" value="3"/>
</dbReference>
<dbReference type="NCBIfam" id="TIGR01643">
    <property type="entry name" value="YD_repeat_2x"/>
    <property type="match status" value="3"/>
</dbReference>
<reference evidence="4 5" key="1">
    <citation type="journal article" date="2017" name="Genome Announc.">
        <title>Draft Genome Sequence of Agrobacterium tumefaciens Biovar 1 Strain 186, Isolated from Walnut.</title>
        <authorList>
            <person name="Poret-Peterson A.T."/>
            <person name="Bhatnagar S."/>
            <person name="McClean A.E."/>
            <person name="Kluepfel D.A."/>
        </authorList>
    </citation>
    <scope>NUCLEOTIDE SEQUENCE [LARGE SCALE GENOMIC DNA]</scope>
    <source>
        <strain evidence="4 5">186</strain>
    </source>
</reference>
<evidence type="ECO:0000256" key="1">
    <source>
        <dbReference type="ARBA" id="ARBA00022737"/>
    </source>
</evidence>
<feature type="domain" description="Teneurin-like YD-shell" evidence="3">
    <location>
        <begin position="598"/>
        <end position="766"/>
    </location>
</feature>
<keyword evidence="1" id="KW-0677">Repeat</keyword>
<gene>
    <name evidence="4" type="ORF">CG010_005420</name>
</gene>
<feature type="domain" description="Teneurin-like YD-shell" evidence="3">
    <location>
        <begin position="1097"/>
        <end position="1362"/>
    </location>
</feature>
<evidence type="ECO:0000313" key="4">
    <source>
        <dbReference type="EMBL" id="QDY93613.1"/>
    </source>
</evidence>
<dbReference type="InterPro" id="IPR031325">
    <property type="entry name" value="RHS_repeat"/>
</dbReference>
<dbReference type="InterPro" id="IPR022385">
    <property type="entry name" value="Rhs_assc_core"/>
</dbReference>
<dbReference type="RefSeq" id="WP_099085437.1">
    <property type="nucleotide sequence ID" value="NZ_CP042274.1"/>
</dbReference>
<dbReference type="PRINTS" id="PR00394">
    <property type="entry name" value="RHSPROTEIN"/>
</dbReference>
<feature type="domain" description="Teneurin-like YD-shell" evidence="3">
    <location>
        <begin position="887"/>
        <end position="1024"/>
    </location>
</feature>
<dbReference type="Gene3D" id="2.180.10.10">
    <property type="entry name" value="RHS repeat-associated core"/>
    <property type="match status" value="3"/>
</dbReference>
<dbReference type="PANTHER" id="PTHR32305:SF15">
    <property type="entry name" value="PROTEIN RHSA-RELATED"/>
    <property type="match status" value="1"/>
</dbReference>
<dbReference type="PANTHER" id="PTHR32305">
    <property type="match status" value="1"/>
</dbReference>
<dbReference type="InterPro" id="IPR056823">
    <property type="entry name" value="TEN-like_YD-shell"/>
</dbReference>
<evidence type="ECO:0000313" key="5">
    <source>
        <dbReference type="Proteomes" id="UP000222296"/>
    </source>
</evidence>
<dbReference type="Pfam" id="PF05593">
    <property type="entry name" value="RHS_repeat"/>
    <property type="match status" value="1"/>
</dbReference>
<dbReference type="EMBL" id="CP042274">
    <property type="protein sequence ID" value="QDY93613.1"/>
    <property type="molecule type" value="Genomic_DNA"/>
</dbReference>
<dbReference type="InterPro" id="IPR045351">
    <property type="entry name" value="DUF6531"/>
</dbReference>
<dbReference type="InterPro" id="IPR006530">
    <property type="entry name" value="YD"/>
</dbReference>
<evidence type="ECO:0000259" key="3">
    <source>
        <dbReference type="Pfam" id="PF25023"/>
    </source>
</evidence>
<sequence>MYIFTINYNLTHNYSRIIVFTLLLFSSIFLPRYEASAAVPGFWETLGKQFSTPDAACEYQWNYWGMNNGYSRFIGAFDRPGHPFSKDCSWTSFQYLCPKENRLGGGLSAIAKCWTVLPSIVSFACPAGYNSAFPYACVKNPDYPPQRPECSSANGGRPNPSIGNPIILASGTKYHETEDFSTSDGKLSVSRTYRSQPLGRNASAQYMPMGLPSGWQFNFAMEIQLGTFSGSPASGTGNLTLIAPDGSAYDFSLSKSGDWISNPSSGMAASDYSIKHVGSLPSNLGTIKSTATKWIVTGPDDRKWSLQTMARVNSPSIFDVARPLSVADRSGYTWNYQYDNADYRLLSITDTYSRVITFTWSYFHITSLPDISGSRPFPEAISRITFPDGTAAVYAFDLLPAKSTPSTAKIQRLMAIRWVDAANTTVDSESYHYDDTRFRHALTGISDNRGTRTGTYSYDAEGRAISTAGATGSDTYTVEYGKSDTQDLRRVTNPLGKSSTYRFSHVDTNNFELQLTEVDGEASSNCVASNVSFTYDNNGYLATQTDEEGRVTGYTRDNKGRTTKIVEAKGTASERSTAIVWHTTYNAPQLILTSGLTTALDYDATGRLSTRTETDNTKQTVPYSTNGQSRTWSYTYSSNGHLTSVDGPAPGPADRVSYTYDRHGNIETFTNENGHLFTVLATNGRGLPTLSRDPNNIEEALAYDARGRLISRIVDPSGLAAETSIEYDATGNIAKFIEPNGSVLSFEYDDNNRVTKLSNNMGDSITYTHDLMGNTILEETKDADNNNFFKEQKSFDELGRLLQIVRAGSATWAFGYDKIGNNISVTDPSNNSSTSAYDSLNRLVSFLDERKSETIWAYGASGKPVSSTDPREVTTSYIRNGWNEVIQENSNDIGTIVYQRNQRGDIVSRTDAREIVTQFSYDDEARLVEVTYPANPTLNVTYTYDSGKNGIGRLTGVTDATGKLTKTYDSLGRVVEETRAIGSQHYTILYRWDSSGHLTQVTYPSGREVVYSRDANRNVNTVHTKSIEATENIELARWVSYSPFGPRQGLLHGNGITDWRSYDDDKRIVSLDVFDENTAPRNELVSRWYGYVDKRNLTHISENVDPSRNENYWYTSNGFLQNADGPWGSLTYDIDGAGNRIQRILDVAGSTTTENYEIPYDSNRLSKVLSNGVETRRFGWDAAGNIVSDINVTANLTEEFGYNDAGQLSSVAVNDRVTGQYAYDYLSRLGVRVLPATSTTLHYIYDLSGNIIAEYNDNGALGREYIWLDERPLAVVADAGSATPEIYQVHTDHLERPIMMTDSAKNVVWRATYLPYGEAYTILGSAALDQRFPGQWFQLESGLHYNWHRHYDPTTGRYLQADPLGMPDGPNRWAYVTNSPLMYVDPEGRQRKPKRGPIVYCPGVNGYECGAPVRPPSINPEYPNVCYQCLCRIGEWPFSGSPPTAFD</sequence>
<dbReference type="Pfam" id="PF20148">
    <property type="entry name" value="DUF6531"/>
    <property type="match status" value="1"/>
</dbReference>
<accession>A0AAP9E2H8</accession>
<dbReference type="Proteomes" id="UP000222296">
    <property type="component" value="Chromosome Circular"/>
</dbReference>
<dbReference type="NCBIfam" id="TIGR03696">
    <property type="entry name" value="Rhs_assc_core"/>
    <property type="match status" value="1"/>
</dbReference>
<dbReference type="InterPro" id="IPR050708">
    <property type="entry name" value="T6SS_VgrG/RHS"/>
</dbReference>
<organism evidence="4 5">
    <name type="scientific">Agrobacterium tumefaciens</name>
    <dbReference type="NCBI Taxonomy" id="358"/>
    <lineage>
        <taxon>Bacteria</taxon>
        <taxon>Pseudomonadati</taxon>
        <taxon>Pseudomonadota</taxon>
        <taxon>Alphaproteobacteria</taxon>
        <taxon>Hyphomicrobiales</taxon>
        <taxon>Rhizobiaceae</taxon>
        <taxon>Rhizobium/Agrobacterium group</taxon>
        <taxon>Agrobacterium</taxon>
        <taxon>Agrobacterium tumefaciens complex</taxon>
    </lineage>
</organism>
<feature type="domain" description="DUF6531" evidence="2">
    <location>
        <begin position="163"/>
        <end position="251"/>
    </location>
</feature>
<evidence type="ECO:0000259" key="2">
    <source>
        <dbReference type="Pfam" id="PF20148"/>
    </source>
</evidence>
<protein>
    <submittedName>
        <fullName evidence="4">RHS repeat protein</fullName>
    </submittedName>
</protein>
<name>A0AAP9E2H8_AGRTU</name>
<proteinExistence type="predicted"/>